<dbReference type="Proteomes" id="UP001611548">
    <property type="component" value="Unassembled WGS sequence"/>
</dbReference>
<comment type="caution">
    <text evidence="3">The sequence shown here is derived from an EMBL/GenBank/DDBJ whole genome shotgun (WGS) entry which is preliminary data.</text>
</comment>
<keyword evidence="2" id="KW-0472">Membrane</keyword>
<evidence type="ECO:0000256" key="2">
    <source>
        <dbReference type="SAM" id="Phobius"/>
    </source>
</evidence>
<sequence>MDYEPLAAAVVAASGLAGLFIQARRPNVHAAEEIKRELDILASLPEDSRLRAPLQNRVEDSLRRYMAGAVESRTRNWAGITTNVILCIGAAFFVWMAVANGAWWWAGLIIAVPFGAISLISFPDAFIKAERDVQGRRIDPASPARSVTPDSTGAGAT</sequence>
<feature type="region of interest" description="Disordered" evidence="1">
    <location>
        <begin position="138"/>
        <end position="157"/>
    </location>
</feature>
<name>A0ABW7UVN8_9ACTN</name>
<feature type="transmembrane region" description="Helical" evidence="2">
    <location>
        <begin position="77"/>
        <end position="98"/>
    </location>
</feature>
<reference evidence="3 4" key="1">
    <citation type="submission" date="2024-10" db="EMBL/GenBank/DDBJ databases">
        <title>The Natural Products Discovery Center: Release of the First 8490 Sequenced Strains for Exploring Actinobacteria Biosynthetic Diversity.</title>
        <authorList>
            <person name="Kalkreuter E."/>
            <person name="Kautsar S.A."/>
            <person name="Yang D."/>
            <person name="Bader C.D."/>
            <person name="Teijaro C.N."/>
            <person name="Fluegel L."/>
            <person name="Davis C.M."/>
            <person name="Simpson J.R."/>
            <person name="Lauterbach L."/>
            <person name="Steele A.D."/>
            <person name="Gui C."/>
            <person name="Meng S."/>
            <person name="Li G."/>
            <person name="Viehrig K."/>
            <person name="Ye F."/>
            <person name="Su P."/>
            <person name="Kiefer A.F."/>
            <person name="Nichols A."/>
            <person name="Cepeda A.J."/>
            <person name="Yan W."/>
            <person name="Fan B."/>
            <person name="Jiang Y."/>
            <person name="Adhikari A."/>
            <person name="Zheng C.-J."/>
            <person name="Schuster L."/>
            <person name="Cowan T.M."/>
            <person name="Smanski M.J."/>
            <person name="Chevrette M.G."/>
            <person name="De Carvalho L.P.S."/>
            <person name="Shen B."/>
        </authorList>
    </citation>
    <scope>NUCLEOTIDE SEQUENCE [LARGE SCALE GENOMIC DNA]</scope>
    <source>
        <strain evidence="3 4">NPDC020327</strain>
    </source>
</reference>
<protein>
    <submittedName>
        <fullName evidence="3">Uncharacterized protein</fullName>
    </submittedName>
</protein>
<dbReference type="EMBL" id="JBIRWE010000006">
    <property type="protein sequence ID" value="MFI1965865.1"/>
    <property type="molecule type" value="Genomic_DNA"/>
</dbReference>
<feature type="transmembrane region" description="Helical" evidence="2">
    <location>
        <begin position="6"/>
        <end position="23"/>
    </location>
</feature>
<keyword evidence="2" id="KW-1133">Transmembrane helix</keyword>
<dbReference type="RefSeq" id="WP_157859118.1">
    <property type="nucleotide sequence ID" value="NZ_JBIRWE010000006.1"/>
</dbReference>
<feature type="transmembrane region" description="Helical" evidence="2">
    <location>
        <begin position="104"/>
        <end position="127"/>
    </location>
</feature>
<keyword evidence="2" id="KW-0812">Transmembrane</keyword>
<evidence type="ECO:0000256" key="1">
    <source>
        <dbReference type="SAM" id="MobiDB-lite"/>
    </source>
</evidence>
<proteinExistence type="predicted"/>
<accession>A0ABW7UVN8</accession>
<evidence type="ECO:0000313" key="3">
    <source>
        <dbReference type="EMBL" id="MFI1965865.1"/>
    </source>
</evidence>
<organism evidence="3 4">
    <name type="scientific">Streptomyces pathocidini</name>
    <dbReference type="NCBI Taxonomy" id="1650571"/>
    <lineage>
        <taxon>Bacteria</taxon>
        <taxon>Bacillati</taxon>
        <taxon>Actinomycetota</taxon>
        <taxon>Actinomycetes</taxon>
        <taxon>Kitasatosporales</taxon>
        <taxon>Streptomycetaceae</taxon>
        <taxon>Streptomyces</taxon>
    </lineage>
</organism>
<keyword evidence="4" id="KW-1185">Reference proteome</keyword>
<evidence type="ECO:0000313" key="4">
    <source>
        <dbReference type="Proteomes" id="UP001611548"/>
    </source>
</evidence>
<gene>
    <name evidence="3" type="ORF">ACH429_17440</name>
</gene>